<gene>
    <name evidence="4" type="ordered locus">STH1301</name>
</gene>
<dbReference type="eggNOG" id="COG2378">
    <property type="taxonomic scope" value="Bacteria"/>
</dbReference>
<feature type="region of interest" description="Disordered" evidence="1">
    <location>
        <begin position="50"/>
        <end position="88"/>
    </location>
</feature>
<dbReference type="PANTHER" id="PTHR34580:SF1">
    <property type="entry name" value="PROTEIN PAFC"/>
    <property type="match status" value="1"/>
</dbReference>
<keyword evidence="2" id="KW-0472">Membrane</keyword>
<evidence type="ECO:0000256" key="1">
    <source>
        <dbReference type="SAM" id="MobiDB-lite"/>
    </source>
</evidence>
<dbReference type="HOGENOM" id="CLU_1160632_0_0_9"/>
<dbReference type="KEGG" id="sth:STH1301"/>
<proteinExistence type="predicted"/>
<dbReference type="InterPro" id="IPR051534">
    <property type="entry name" value="CBASS_pafABC_assoc_protein"/>
</dbReference>
<dbReference type="AlphaFoldDB" id="Q67PV7"/>
<name>Q67PV7_SYMTH</name>
<evidence type="ECO:0000313" key="4">
    <source>
        <dbReference type="EMBL" id="BAD40286.1"/>
    </source>
</evidence>
<keyword evidence="5" id="KW-1185">Reference proteome</keyword>
<keyword evidence="2" id="KW-0812">Transmembrane</keyword>
<feature type="region of interest" description="Disordered" evidence="1">
    <location>
        <begin position="175"/>
        <end position="206"/>
    </location>
</feature>
<feature type="compositionally biased region" description="Low complexity" evidence="1">
    <location>
        <begin position="69"/>
        <end position="78"/>
    </location>
</feature>
<evidence type="ECO:0000313" key="5">
    <source>
        <dbReference type="Proteomes" id="UP000000417"/>
    </source>
</evidence>
<feature type="transmembrane region" description="Helical" evidence="2">
    <location>
        <begin position="211"/>
        <end position="238"/>
    </location>
</feature>
<keyword evidence="2" id="KW-1133">Transmembrane helix</keyword>
<organism evidence="4 5">
    <name type="scientific">Symbiobacterium thermophilum (strain DSM 24528 / JCM 14929 / IAM 14863 / T)</name>
    <dbReference type="NCBI Taxonomy" id="292459"/>
    <lineage>
        <taxon>Bacteria</taxon>
        <taxon>Bacillati</taxon>
        <taxon>Bacillota</taxon>
        <taxon>Clostridia</taxon>
        <taxon>Eubacteriales</taxon>
        <taxon>Symbiobacteriaceae</taxon>
        <taxon>Symbiobacterium</taxon>
    </lineage>
</organism>
<evidence type="ECO:0000256" key="2">
    <source>
        <dbReference type="SAM" id="Phobius"/>
    </source>
</evidence>
<dbReference type="InterPro" id="IPR026881">
    <property type="entry name" value="WYL_dom"/>
</dbReference>
<dbReference type="PROSITE" id="PS52050">
    <property type="entry name" value="WYL"/>
    <property type="match status" value="1"/>
</dbReference>
<evidence type="ECO:0000259" key="3">
    <source>
        <dbReference type="Pfam" id="PF13280"/>
    </source>
</evidence>
<accession>Q67PV7</accession>
<reference evidence="4 5" key="1">
    <citation type="journal article" date="2004" name="Nucleic Acids Res.">
        <title>Genome sequence of Symbiobacterium thermophilum, an uncultivable bacterium that depends on microbial commensalism.</title>
        <authorList>
            <person name="Ueda K."/>
            <person name="Yamashita A."/>
            <person name="Ishikawa J."/>
            <person name="Shimada M."/>
            <person name="Watsuji T."/>
            <person name="Morimura K."/>
            <person name="Ikeda H."/>
            <person name="Hattori M."/>
            <person name="Beppu T."/>
        </authorList>
    </citation>
    <scope>NUCLEOTIDE SEQUENCE [LARGE SCALE GENOMIC DNA]</scope>
    <source>
        <strain evidence="5">T / IAM 14863</strain>
    </source>
</reference>
<sequence>MAIYRKCKYCGAPLSLREMPAGQWVAFDFGTDIVHQCRLAEAQVAKADAMAWPSSNDRSKAGSRPRSGASTRSQASTRNRSRRSAAKALTADARELATEYTAILRLLERAIAERRCVWMRYYTAYRQDVTERVVEPTSLTPAGSGYILEAYCHFRGEYRSFAVGNIRRAQLLNETFTPRPRARGTPEPHYTGPPANRERGQLAERPTEEKAAASAAVCGCLLPILIALLVLILTALLVA</sequence>
<dbReference type="STRING" id="292459.STH1301"/>
<protein>
    <submittedName>
        <fullName evidence="4">Conserved domain protein</fullName>
    </submittedName>
</protein>
<feature type="domain" description="WYL" evidence="3">
    <location>
        <begin position="103"/>
        <end position="170"/>
    </location>
</feature>
<feature type="compositionally biased region" description="Basic and acidic residues" evidence="1">
    <location>
        <begin position="196"/>
        <end position="206"/>
    </location>
</feature>
<dbReference type="Pfam" id="PF13280">
    <property type="entry name" value="WYL"/>
    <property type="match status" value="1"/>
</dbReference>
<dbReference type="PANTHER" id="PTHR34580">
    <property type="match status" value="1"/>
</dbReference>
<dbReference type="EMBL" id="AP006840">
    <property type="protein sequence ID" value="BAD40286.1"/>
    <property type="molecule type" value="Genomic_DNA"/>
</dbReference>
<dbReference type="Proteomes" id="UP000000417">
    <property type="component" value="Chromosome"/>
</dbReference>